<keyword evidence="2" id="KW-1185">Reference proteome</keyword>
<name>A0AAV4AWC1_9GAST</name>
<comment type="caution">
    <text evidence="1">The sequence shown here is derived from an EMBL/GenBank/DDBJ whole genome shotgun (WGS) entry which is preliminary data.</text>
</comment>
<dbReference type="InterPro" id="IPR043502">
    <property type="entry name" value="DNA/RNA_pol_sf"/>
</dbReference>
<evidence type="ECO:0000313" key="1">
    <source>
        <dbReference type="EMBL" id="GFO12501.1"/>
    </source>
</evidence>
<dbReference type="SUPFAM" id="SSF56672">
    <property type="entry name" value="DNA/RNA polymerases"/>
    <property type="match status" value="1"/>
</dbReference>
<dbReference type="AlphaFoldDB" id="A0AAV4AWC1"/>
<reference evidence="1 2" key="1">
    <citation type="journal article" date="2021" name="Elife">
        <title>Chloroplast acquisition without the gene transfer in kleptoplastic sea slugs, Plakobranchus ocellatus.</title>
        <authorList>
            <person name="Maeda T."/>
            <person name="Takahashi S."/>
            <person name="Yoshida T."/>
            <person name="Shimamura S."/>
            <person name="Takaki Y."/>
            <person name="Nagai Y."/>
            <person name="Toyoda A."/>
            <person name="Suzuki Y."/>
            <person name="Arimoto A."/>
            <person name="Ishii H."/>
            <person name="Satoh N."/>
            <person name="Nishiyama T."/>
            <person name="Hasebe M."/>
            <person name="Maruyama T."/>
            <person name="Minagawa J."/>
            <person name="Obokata J."/>
            <person name="Shigenobu S."/>
        </authorList>
    </citation>
    <scope>NUCLEOTIDE SEQUENCE [LARGE SCALE GENOMIC DNA]</scope>
</reference>
<dbReference type="InterPro" id="IPR043128">
    <property type="entry name" value="Rev_trsase/Diguanyl_cyclase"/>
</dbReference>
<gene>
    <name evidence="1" type="ORF">PoB_003900600</name>
</gene>
<dbReference type="Gene3D" id="3.30.70.270">
    <property type="match status" value="1"/>
</dbReference>
<sequence length="153" mass="16773">MAITLSLSTIMIDTSQRSSHLGGATDTRSLHKDSWPVKMATTNATNVIIADFPKKVKCVDDTCTWAGSIEAAFFQTYRWLDLCARNGITLNPKKFQFAEDTVEFAGMTVTTTNIKPNTKFLNSILHFPTPTDISGARALFGLVNKGVYAFAMA</sequence>
<organism evidence="1 2">
    <name type="scientific">Plakobranchus ocellatus</name>
    <dbReference type="NCBI Taxonomy" id="259542"/>
    <lineage>
        <taxon>Eukaryota</taxon>
        <taxon>Metazoa</taxon>
        <taxon>Spiralia</taxon>
        <taxon>Lophotrochozoa</taxon>
        <taxon>Mollusca</taxon>
        <taxon>Gastropoda</taxon>
        <taxon>Heterobranchia</taxon>
        <taxon>Euthyneura</taxon>
        <taxon>Panpulmonata</taxon>
        <taxon>Sacoglossa</taxon>
        <taxon>Placobranchoidea</taxon>
        <taxon>Plakobranchidae</taxon>
        <taxon>Plakobranchus</taxon>
    </lineage>
</organism>
<proteinExistence type="predicted"/>
<dbReference type="EMBL" id="BLXT01004423">
    <property type="protein sequence ID" value="GFO12501.1"/>
    <property type="molecule type" value="Genomic_DNA"/>
</dbReference>
<accession>A0AAV4AWC1</accession>
<protein>
    <submittedName>
        <fullName evidence="1">Enzymatic polyprotein</fullName>
    </submittedName>
</protein>
<evidence type="ECO:0000313" key="2">
    <source>
        <dbReference type="Proteomes" id="UP000735302"/>
    </source>
</evidence>
<dbReference type="Proteomes" id="UP000735302">
    <property type="component" value="Unassembled WGS sequence"/>
</dbReference>